<sequence length="2098" mass="230748">MNTGTLKNQEPLELHDDYSIDFESDFGINLSNDMDFASYSLNNFVDNVNNDSSFELQTDQDTQDAIKQLEEQLKRYESIPDSVFQSDSIDNLFFPYVSDPHHIQNQKSLNKVSASSSEKPDNSNFPFNLSSPIKDLFQKSFADSKITLNSKTISHSLINSKLFPDDPPNTATGSPDMNSSFLDKSMLDIERFANFQIPLSDLKQLSQNFDHNIDRSTTSNQPITIDKDSDLFDSFLLDDYSLLDSFLKKNSKRKDFEDSDFLYQFDKKQKNSDFDQLFKLNSSRINSSTSQDSSDTKLDKNSILNLPHASSSSNKNLSNSSSANPEIKKNNPILQPIYKPKYSNSNLRLESDSSKSSKVAFLDDSKDSPFPDNLKKLDSTDPPSDNENNQDLYKGPTHFIDISGIPHISFTYTLNGKFLRYTIRCDIEKAPISEIPTSFKLNNILYPKAHCSKADYKGNRWDYENSCNFYGWRLAFLNQEKLAGMRGTLQRAVDSYRNLMTGRKNRRVSKQQKLMQPEFIVGSGPNGLLNYDSRDNTRIPSSSKPINLGIQIDSASKVSLIDPSKDINFTRKHVISERGETRFLEFRKKHISSKLRDVSETLHESSSSLPKMILVDVYTRNRFDRIRIKADLASVDSAAVPEEFQRAHCVYPRALDTAKERYRGALGRWAFEVSCNEIAWKLAWLNKPRLASKRPVMQKCLDAYRWRLPSPPVDLLDCLKSTPEVHSDSQFLALWVPRWGRKQFIDRKFSNENDDKSDETASSSNPKPSKKPVKNLKPNKQIIKKSAENSQFGFDQSNSVIGTIISNNMKVSQNQSILSKDSIQLNSFGKVNQKPVLLSKPQPIGENKDSINSTSFTPVEIASAVVAAAQAVSGMPKIIQNINNPIFKNADTSNSNVLPLKESNNLNDSSDQFKTDGSYLFDIGDKIHVLTGNMKDGYIVTTADQYEPGKQIGSVIYPSANSQNIISNGGFGNGFKINSLSNINDLNAVSNYLSSLPKIDSLPNSSTTCSNNQKIASKPVDFNPNSTVKKLIPINSNSQIDQNKSSIQISNTSGNNPKSKPKRLQSKDNICSSSNKPKIPTSEINKSADNNNVLIEISAHNKSQNTSLDFKPLASNLITNLNAGSDSSNQPTNSSESILPHPVINLGTKSFSMPNGLLPNNLGSIVSGSFVNIQKAPVNTLNASSNENLNISNAVGQPDQVTSIMPKDSESGKISDPPRIAPKAVPPTISDTAANSSSLSKQPSKKRLPKTKKVAKDNKPAEKLPISSEIVPNLASIAPSTAQNVINPFLNPLLLIPKSNTKNSSANKKKPVKASNQAPKTATNSGVNNLFPKPTQQILISSNATNIQPRISNFNQAAAPPQAPVQNMNLTNEVSGAIKPNLQEFNKFFGQQIASTIPNLNQIQHEQKNSKKSDDHTQVESKESSQAKNEDYSELNLENKNTENQFQLTSQAQIQNQLKEIEMKLNEHSKNIQKKLEPVPSNNIFQQLQKHLSIQNQTQLLPTPQHMPNFGNDNINIASSKQAPEPNSEITDNTPKQQGTRQKTEVAKEAASILAEILRSLAAQAVQTKQSSSILNSKSSSQLNINNTDISSKLASNDTNAPNLYASSDNTSTNNNITTSFKATITNNSQENVINAFHSNSIISKKHNQPSNIHSPLLKKISSQPNILSSFISLETSKPGFNKSLLTSKTPPNSNLSAARHRPSSAFQKNENTKSMLHESSSCTNISSSKYFSNTPMKPSDSEVYGVSMGEESKVSLDSKVQRLESLLHNLQKMSNSNNVEKSNTSLNYNKNLNLLINALSGYPDQKATGNLKPSTENNIAYQQDQILTPEHASFQTLLSNSNTTPNPGIDSKISDNTNDLIETNTKTAAIQNIQDSIYRQQLLKKISGSSSINSLDINNNSDISNQAGNSEHGSNKGISSDIQESNSRSLQSTPETMRSQTPSSSKNIERPFDLTTPPIQSSSPGHSVGDNMKSLGSSGRDSNSPAVGMDEVPALSGISSCTGRDVELSSTEAQKRLVTQQALIAAFASKLPLEDLIGILSNLASQKASENSKDQLAKAQLSQQLEASSVGDINSNSNSNGGGNGKQRAADASPTSK</sequence>
<comment type="caution">
    <text evidence="3">The sequence shown here is derived from an EMBL/GenBank/DDBJ whole genome shotgun (WGS) entry which is preliminary data.</text>
</comment>
<keyword evidence="4" id="KW-1185">Reference proteome</keyword>
<feature type="compositionally biased region" description="Polar residues" evidence="1">
    <location>
        <begin position="1593"/>
        <end position="1606"/>
    </location>
</feature>
<feature type="compositionally biased region" description="Low complexity" evidence="1">
    <location>
        <begin position="310"/>
        <end position="324"/>
    </location>
</feature>
<protein>
    <recommendedName>
        <fullName evidence="2">DUF8032 domain-containing protein</fullName>
    </recommendedName>
</protein>
<feature type="domain" description="DUF8032" evidence="2">
    <location>
        <begin position="407"/>
        <end position="498"/>
    </location>
</feature>
<evidence type="ECO:0000313" key="3">
    <source>
        <dbReference type="EMBL" id="OMJ15162.1"/>
    </source>
</evidence>
<feature type="compositionally biased region" description="Polar residues" evidence="1">
    <location>
        <begin position="1705"/>
        <end position="1715"/>
    </location>
</feature>
<dbReference type="Pfam" id="PF26087">
    <property type="entry name" value="DUF8032"/>
    <property type="match status" value="2"/>
</dbReference>
<feature type="compositionally biased region" description="Basic residues" evidence="1">
    <location>
        <begin position="1243"/>
        <end position="1253"/>
    </location>
</feature>
<name>A0A1R1XKJ5_9FUNG</name>
<feature type="compositionally biased region" description="Polar residues" evidence="1">
    <location>
        <begin position="1528"/>
        <end position="1541"/>
    </location>
</feature>
<dbReference type="OrthoDB" id="5599902at2759"/>
<feature type="region of interest" description="Disordered" evidence="1">
    <location>
        <begin position="1404"/>
        <end position="1432"/>
    </location>
</feature>
<feature type="compositionally biased region" description="Polar residues" evidence="1">
    <location>
        <begin position="1511"/>
        <end position="1522"/>
    </location>
</feature>
<dbReference type="Proteomes" id="UP000187283">
    <property type="component" value="Unassembled WGS sequence"/>
</dbReference>
<feature type="region of interest" description="Disordered" evidence="1">
    <location>
        <begin position="1191"/>
        <end position="1261"/>
    </location>
</feature>
<organism evidence="3 4">
    <name type="scientific">Smittium culicis</name>
    <dbReference type="NCBI Taxonomy" id="133412"/>
    <lineage>
        <taxon>Eukaryota</taxon>
        <taxon>Fungi</taxon>
        <taxon>Fungi incertae sedis</taxon>
        <taxon>Zoopagomycota</taxon>
        <taxon>Kickxellomycotina</taxon>
        <taxon>Harpellomycetes</taxon>
        <taxon>Harpellales</taxon>
        <taxon>Legeriomycetaceae</taxon>
        <taxon>Smittium</taxon>
    </lineage>
</organism>
<gene>
    <name evidence="3" type="ORF">AYI70_g7450</name>
</gene>
<feature type="compositionally biased region" description="Polar residues" evidence="1">
    <location>
        <begin position="1907"/>
        <end position="1947"/>
    </location>
</feature>
<evidence type="ECO:0000256" key="1">
    <source>
        <dbReference type="SAM" id="MobiDB-lite"/>
    </source>
</evidence>
<dbReference type="EMBL" id="LSSN01002759">
    <property type="protein sequence ID" value="OMJ15162.1"/>
    <property type="molecule type" value="Genomic_DNA"/>
</dbReference>
<dbReference type="STRING" id="133412.A0A1R1XKJ5"/>
<feature type="compositionally biased region" description="Basic and acidic residues" evidence="1">
    <location>
        <begin position="358"/>
        <end position="379"/>
    </location>
</feature>
<feature type="compositionally biased region" description="Polar residues" evidence="1">
    <location>
        <begin position="1684"/>
        <end position="1697"/>
    </location>
</feature>
<accession>A0A1R1XKJ5</accession>
<feature type="compositionally biased region" description="Basic and acidic residues" evidence="1">
    <location>
        <begin position="1405"/>
        <end position="1431"/>
    </location>
</feature>
<feature type="region of interest" description="Disordered" evidence="1">
    <location>
        <begin position="1892"/>
        <end position="1999"/>
    </location>
</feature>
<feature type="compositionally biased region" description="Low complexity" evidence="1">
    <location>
        <begin position="1892"/>
        <end position="1906"/>
    </location>
</feature>
<evidence type="ECO:0000313" key="4">
    <source>
        <dbReference type="Proteomes" id="UP000187283"/>
    </source>
</evidence>
<feature type="compositionally biased region" description="Polar residues" evidence="1">
    <location>
        <begin position="1067"/>
        <end position="1085"/>
    </location>
</feature>
<feature type="region of interest" description="Disordered" evidence="1">
    <location>
        <begin position="105"/>
        <end position="126"/>
    </location>
</feature>
<feature type="region of interest" description="Disordered" evidence="1">
    <location>
        <begin position="1683"/>
        <end position="1715"/>
    </location>
</feature>
<feature type="compositionally biased region" description="Low complexity" evidence="1">
    <location>
        <begin position="2069"/>
        <end position="2080"/>
    </location>
</feature>
<feature type="compositionally biased region" description="Polar residues" evidence="1">
    <location>
        <begin position="1229"/>
        <end position="1242"/>
    </location>
</feature>
<feature type="region of interest" description="Disordered" evidence="1">
    <location>
        <begin position="1299"/>
        <end position="1330"/>
    </location>
</feature>
<feature type="region of interest" description="Disordered" evidence="1">
    <location>
        <begin position="304"/>
        <end position="338"/>
    </location>
</feature>
<feature type="domain" description="DUF8032" evidence="2">
    <location>
        <begin position="611"/>
        <end position="707"/>
    </location>
</feature>
<feature type="compositionally biased region" description="Polar residues" evidence="1">
    <location>
        <begin position="1314"/>
        <end position="1330"/>
    </location>
</feature>
<reference evidence="3 4" key="1">
    <citation type="submission" date="2017-01" db="EMBL/GenBank/DDBJ databases">
        <authorList>
            <person name="Mah S.A."/>
            <person name="Swanson W.J."/>
            <person name="Moy G.W."/>
            <person name="Vacquier V.D."/>
        </authorList>
    </citation>
    <scope>NUCLEOTIDE SEQUENCE [LARGE SCALE GENOMIC DNA]</scope>
    <source>
        <strain evidence="3 4">GSMNP</strain>
    </source>
</reference>
<dbReference type="InterPro" id="IPR058345">
    <property type="entry name" value="DUF8032"/>
</dbReference>
<feature type="compositionally biased region" description="Polar residues" evidence="1">
    <location>
        <begin position="1975"/>
        <end position="1986"/>
    </location>
</feature>
<feature type="region of interest" description="Disordered" evidence="1">
    <location>
        <begin position="1504"/>
        <end position="1543"/>
    </location>
</feature>
<feature type="region of interest" description="Disordered" evidence="1">
    <location>
        <begin position="358"/>
        <end position="393"/>
    </location>
</feature>
<feature type="region of interest" description="Disordered" evidence="1">
    <location>
        <begin position="1047"/>
        <end position="1085"/>
    </location>
</feature>
<feature type="region of interest" description="Disordered" evidence="1">
    <location>
        <begin position="750"/>
        <end position="779"/>
    </location>
</feature>
<feature type="region of interest" description="Disordered" evidence="1">
    <location>
        <begin position="2052"/>
        <end position="2098"/>
    </location>
</feature>
<feature type="region of interest" description="Disordered" evidence="1">
    <location>
        <begin position="1593"/>
        <end position="1615"/>
    </location>
</feature>
<feature type="compositionally biased region" description="Polar residues" evidence="1">
    <location>
        <begin position="381"/>
        <end position="391"/>
    </location>
</feature>
<feature type="compositionally biased region" description="Polar residues" evidence="1">
    <location>
        <begin position="1047"/>
        <end position="1058"/>
    </location>
</feature>
<proteinExistence type="predicted"/>
<feature type="compositionally biased region" description="Polar residues" evidence="1">
    <location>
        <begin position="1191"/>
        <end position="1203"/>
    </location>
</feature>
<evidence type="ECO:0000259" key="2">
    <source>
        <dbReference type="Pfam" id="PF26087"/>
    </source>
</evidence>